<gene>
    <name evidence="4" type="primary">rpl19</name>
</gene>
<dbReference type="Pfam" id="PF01245">
    <property type="entry name" value="Ribosomal_L19"/>
    <property type="match status" value="1"/>
</dbReference>
<accession>A0A1C9JBE2</accession>
<dbReference type="PRINTS" id="PR00061">
    <property type="entry name" value="RIBOSOMALL19"/>
</dbReference>
<dbReference type="GeneID" id="29288644"/>
<dbReference type="PANTHER" id="PTHR15680:SF9">
    <property type="entry name" value="LARGE RIBOSOMAL SUBUNIT PROTEIN BL19M"/>
    <property type="match status" value="1"/>
</dbReference>
<dbReference type="NCBIfam" id="TIGR01024">
    <property type="entry name" value="rplS_bact"/>
    <property type="match status" value="1"/>
</dbReference>
<dbReference type="InterPro" id="IPR038657">
    <property type="entry name" value="Ribosomal_bL19_sf"/>
</dbReference>
<dbReference type="Gene3D" id="2.30.30.790">
    <property type="match status" value="1"/>
</dbReference>
<evidence type="ECO:0000313" key="4">
    <source>
        <dbReference type="EMBL" id="AOP19169.1"/>
    </source>
</evidence>
<reference evidence="4" key="1">
    <citation type="journal article" date="2016" name="Genome Biol. Evol.">
        <title>Evolutionary Dynamics of Chloroplast Genomes in Low Light: A Case Study of the Endolithic Green Alga Ostreobium quekettii.</title>
        <authorList>
            <person name="R Marcelino V."/>
            <person name="Cremen M.C."/>
            <person name="Jackson C.J."/>
            <person name="Larkum A.A."/>
            <person name="Verbruggen H."/>
        </authorList>
    </citation>
    <scope>NUCLEOTIDE SEQUENCE</scope>
</reference>
<dbReference type="PANTHER" id="PTHR15680">
    <property type="entry name" value="RIBOSOMAL PROTEIN L19"/>
    <property type="match status" value="1"/>
</dbReference>
<dbReference type="GO" id="GO:1990904">
    <property type="term" value="C:ribonucleoprotein complex"/>
    <property type="evidence" value="ECO:0007669"/>
    <property type="project" value="UniProtKB-KW"/>
</dbReference>
<geneLocation type="chloroplast" evidence="4"/>
<dbReference type="InterPro" id="IPR001857">
    <property type="entry name" value="Ribosomal_bL19"/>
</dbReference>
<keyword evidence="3" id="KW-0687">Ribonucleoprotein</keyword>
<protein>
    <submittedName>
        <fullName evidence="4">Ribosomal protein L19</fullName>
    </submittedName>
</protein>
<dbReference type="GO" id="GO:0005840">
    <property type="term" value="C:ribosome"/>
    <property type="evidence" value="ECO:0007669"/>
    <property type="project" value="UniProtKB-KW"/>
</dbReference>
<proteinExistence type="inferred from homology"/>
<evidence type="ECO:0000256" key="2">
    <source>
        <dbReference type="ARBA" id="ARBA00022980"/>
    </source>
</evidence>
<name>A0A1C9JBE2_9CHLO</name>
<sequence>MNYNKIIHKFDTKHFINNPYNSLQIGQLLQLGIKIQEGEKSRIQKYKGILIAKKNSNSTSTIRIRKIFQKVGVERIFPLSSNQIESITILSQNKVRRSKLYFLRSRLGKQSIIKD</sequence>
<dbReference type="RefSeq" id="YP_009306265.1">
    <property type="nucleotide sequence ID" value="NC_031367.1"/>
</dbReference>
<dbReference type="PIRSF" id="PIRSF002191">
    <property type="entry name" value="Ribosomal_L19"/>
    <property type="match status" value="1"/>
</dbReference>
<dbReference type="AlphaFoldDB" id="A0A1C9JBE2"/>
<evidence type="ECO:0000256" key="3">
    <source>
        <dbReference type="ARBA" id="ARBA00023274"/>
    </source>
</evidence>
<dbReference type="PROSITE" id="PS01015">
    <property type="entry name" value="RIBOSOMAL_L19"/>
    <property type="match status" value="1"/>
</dbReference>
<organism evidence="4">
    <name type="scientific">Derbesia sp. WEST4838</name>
    <dbReference type="NCBI Taxonomy" id="1847751"/>
    <lineage>
        <taxon>Eukaryota</taxon>
        <taxon>Viridiplantae</taxon>
        <taxon>Chlorophyta</taxon>
        <taxon>core chlorophytes</taxon>
        <taxon>Ulvophyceae</taxon>
        <taxon>TCBD clade</taxon>
        <taxon>Bryopsidales</taxon>
        <taxon>Bryopsidineae</taxon>
        <taxon>Derbesiaceae</taxon>
        <taxon>Derbesia</taxon>
    </lineage>
</organism>
<evidence type="ECO:0000256" key="1">
    <source>
        <dbReference type="ARBA" id="ARBA00005781"/>
    </source>
</evidence>
<keyword evidence="2 4" id="KW-0689">Ribosomal protein</keyword>
<comment type="similarity">
    <text evidence="1">Belongs to the bacterial ribosomal protein bL19 family.</text>
</comment>
<dbReference type="InterPro" id="IPR008991">
    <property type="entry name" value="Translation_prot_SH3-like_sf"/>
</dbReference>
<keyword evidence="4" id="KW-0934">Plastid</keyword>
<dbReference type="EMBL" id="KX808497">
    <property type="protein sequence ID" value="AOP19169.1"/>
    <property type="molecule type" value="Genomic_DNA"/>
</dbReference>
<dbReference type="InterPro" id="IPR018257">
    <property type="entry name" value="Ribosomal_bL19_CS"/>
</dbReference>
<dbReference type="GO" id="GO:0006412">
    <property type="term" value="P:translation"/>
    <property type="evidence" value="ECO:0007669"/>
    <property type="project" value="InterPro"/>
</dbReference>
<reference evidence="4" key="2">
    <citation type="submission" date="2016-08" db="EMBL/GenBank/DDBJ databases">
        <authorList>
            <person name="Seilhamer J.J."/>
        </authorList>
    </citation>
    <scope>NUCLEOTIDE SEQUENCE</scope>
</reference>
<keyword evidence="4" id="KW-0150">Chloroplast</keyword>
<dbReference type="SUPFAM" id="SSF50104">
    <property type="entry name" value="Translation proteins SH3-like domain"/>
    <property type="match status" value="1"/>
</dbReference>
<dbReference type="GO" id="GO:0003735">
    <property type="term" value="F:structural constituent of ribosome"/>
    <property type="evidence" value="ECO:0007669"/>
    <property type="project" value="InterPro"/>
</dbReference>